<sequence>MRRIFAFLILLSAVFGFSLSQKSVEYYTAAELSYKSGDYATALRNYELAVSYDRSLESYDPMLKFKMGICAYMVGDYIKAKGYLSGYQSDFVRELIDSIEKRQAQDEWKKWILRNRPTTPAATEIVQLPQTDQTNQGTSLMRRILILVVVFVTTFAALLFAEYRILALKRRLIELPPPTRPSGTYTPGSVEPQQQVVATEPAKALEQEELSLIPENAQVIEFDALIKSDIEIFEELLREIESGGLKPGEEAKVAEAEKGASSERFEILEEIEKGKKEIEEISNVLDELGLTAETAAGQESSQTESAEVVEKNLVDNLRKFQETTAPGERSEELTLQEFELLQKPFHEFDTLEQITERETRILVKKLLKEVEELKEVQSSTDS</sequence>
<accession>A0A1E3G349</accession>
<dbReference type="InterPro" id="IPR011990">
    <property type="entry name" value="TPR-like_helical_dom_sf"/>
</dbReference>
<evidence type="ECO:0000256" key="1">
    <source>
        <dbReference type="SAM" id="Phobius"/>
    </source>
</evidence>
<evidence type="ECO:0008006" key="4">
    <source>
        <dbReference type="Google" id="ProtNLM"/>
    </source>
</evidence>
<evidence type="ECO:0000313" key="2">
    <source>
        <dbReference type="EMBL" id="ODN30695.1"/>
    </source>
</evidence>
<keyword evidence="1" id="KW-0472">Membrane</keyword>
<keyword evidence="1" id="KW-1133">Transmembrane helix</keyword>
<keyword evidence="1" id="KW-0812">Transmembrane</keyword>
<name>A0A1E3G349_9BACT</name>
<keyword evidence="3" id="KW-1185">Reference proteome</keyword>
<dbReference type="RefSeq" id="WP_069292872.1">
    <property type="nucleotide sequence ID" value="NZ_CP140110.1"/>
</dbReference>
<dbReference type="STRING" id="1008305.A4H02_03945"/>
<proteinExistence type="predicted"/>
<dbReference type="AlphaFoldDB" id="A0A1E3G349"/>
<comment type="caution">
    <text evidence="2">The sequence shown here is derived from an EMBL/GenBank/DDBJ whole genome shotgun (WGS) entry which is preliminary data.</text>
</comment>
<dbReference type="OrthoDB" id="49467at2"/>
<protein>
    <recommendedName>
        <fullName evidence="4">Tetratricopeptide repeat protein</fullName>
    </recommendedName>
</protein>
<evidence type="ECO:0000313" key="3">
    <source>
        <dbReference type="Proteomes" id="UP000094570"/>
    </source>
</evidence>
<dbReference type="EMBL" id="LWAF01000004">
    <property type="protein sequence ID" value="ODN30695.1"/>
    <property type="molecule type" value="Genomic_DNA"/>
</dbReference>
<gene>
    <name evidence="2" type="ORF">A4H02_03945</name>
</gene>
<dbReference type="Proteomes" id="UP000094570">
    <property type="component" value="Unassembled WGS sequence"/>
</dbReference>
<feature type="transmembrane region" description="Helical" evidence="1">
    <location>
        <begin position="140"/>
        <end position="161"/>
    </location>
</feature>
<organism evidence="2 3">
    <name type="scientific">Fervidobacterium thailandense</name>
    <dbReference type="NCBI Taxonomy" id="1008305"/>
    <lineage>
        <taxon>Bacteria</taxon>
        <taxon>Thermotogati</taxon>
        <taxon>Thermotogota</taxon>
        <taxon>Thermotogae</taxon>
        <taxon>Thermotogales</taxon>
        <taxon>Fervidobacteriaceae</taxon>
        <taxon>Fervidobacterium</taxon>
    </lineage>
</organism>
<reference evidence="3" key="1">
    <citation type="submission" date="2016-04" db="EMBL/GenBank/DDBJ databases">
        <title>The genome sequence project of a novel Fervidobacterium isolate from a hot spring in Thailand.</title>
        <authorList>
            <person name="Gonzalez J.M."/>
            <person name="Cuecas A."/>
            <person name="Kanoksilapatham W."/>
        </authorList>
    </citation>
    <scope>NUCLEOTIDE SEQUENCE [LARGE SCALE GENOMIC DNA]</scope>
    <source>
        <strain evidence="3">FC2004</strain>
    </source>
</reference>
<dbReference type="SUPFAM" id="SSF48452">
    <property type="entry name" value="TPR-like"/>
    <property type="match status" value="1"/>
</dbReference>